<dbReference type="GO" id="GO:0005344">
    <property type="term" value="F:oxygen carrier activity"/>
    <property type="evidence" value="ECO:0007669"/>
    <property type="project" value="UniProtKB-KW"/>
</dbReference>
<keyword evidence="7" id="KW-1185">Reference proteome</keyword>
<dbReference type="GO" id="GO:0020037">
    <property type="term" value="F:heme binding"/>
    <property type="evidence" value="ECO:0007669"/>
    <property type="project" value="InterPro"/>
</dbReference>
<keyword evidence="2" id="KW-0479">Metal-binding</keyword>
<dbReference type="STRING" id="42156.A0A3P6UXT0"/>
<reference evidence="6 7" key="1">
    <citation type="submission" date="2018-08" db="EMBL/GenBank/DDBJ databases">
        <authorList>
            <person name="Laetsch R D."/>
            <person name="Stevens L."/>
            <person name="Kumar S."/>
            <person name="Blaxter L. M."/>
        </authorList>
    </citation>
    <scope>NUCLEOTIDE SEQUENCE [LARGE SCALE GENOMIC DNA]</scope>
</reference>
<dbReference type="InterPro" id="IPR012292">
    <property type="entry name" value="Globin/Proto"/>
</dbReference>
<dbReference type="PANTHER" id="PTHR46458">
    <property type="entry name" value="BLR2807 PROTEIN"/>
    <property type="match status" value="1"/>
</dbReference>
<keyword evidence="1 4" id="KW-0349">Heme</keyword>
<dbReference type="OrthoDB" id="6344802at2759"/>
<evidence type="ECO:0000256" key="2">
    <source>
        <dbReference type="ARBA" id="ARBA00022723"/>
    </source>
</evidence>
<dbReference type="InterPro" id="IPR000971">
    <property type="entry name" value="Globin"/>
</dbReference>
<name>A0A3P6UXT0_LITSI</name>
<protein>
    <recommendedName>
        <fullName evidence="5">Globin domain-containing protein</fullName>
    </recommendedName>
</protein>
<organism evidence="6 7">
    <name type="scientific">Litomosoides sigmodontis</name>
    <name type="common">Filarial nematode worm</name>
    <dbReference type="NCBI Taxonomy" id="42156"/>
    <lineage>
        <taxon>Eukaryota</taxon>
        <taxon>Metazoa</taxon>
        <taxon>Ecdysozoa</taxon>
        <taxon>Nematoda</taxon>
        <taxon>Chromadorea</taxon>
        <taxon>Rhabditida</taxon>
        <taxon>Spirurina</taxon>
        <taxon>Spiruromorpha</taxon>
        <taxon>Filarioidea</taxon>
        <taxon>Onchocercidae</taxon>
        <taxon>Litomosoides</taxon>
    </lineage>
</organism>
<dbReference type="Gene3D" id="1.10.490.10">
    <property type="entry name" value="Globins"/>
    <property type="match status" value="1"/>
</dbReference>
<keyword evidence="4" id="KW-0813">Transport</keyword>
<proteinExistence type="inferred from homology"/>
<dbReference type="Pfam" id="PF00042">
    <property type="entry name" value="Globin"/>
    <property type="match status" value="1"/>
</dbReference>
<evidence type="ECO:0000259" key="5">
    <source>
        <dbReference type="PROSITE" id="PS01033"/>
    </source>
</evidence>
<evidence type="ECO:0000256" key="3">
    <source>
        <dbReference type="ARBA" id="ARBA00023004"/>
    </source>
</evidence>
<evidence type="ECO:0000313" key="7">
    <source>
        <dbReference type="Proteomes" id="UP000277928"/>
    </source>
</evidence>
<sequence length="203" mass="23762">MNWIYCSCLGRNKLPVNVTDQCNKSSGKPTDDEFNDSRIPLTRRQKFVLTKNWKGIERDVTNAGIEMFLKMLTEHPEYYEFFKFRNIANKAKEKQATDERLSAHGAAVMKFIGKVISQIENADTFFMLLEKNGQEHAHRGAFQPEMFWEMENPFLYSVKLILGERYTANMDAIYKTVIQLILQRMEEACRTESMKIQNKNIEI</sequence>
<dbReference type="AlphaFoldDB" id="A0A3P6UXT0"/>
<dbReference type="SUPFAM" id="SSF46458">
    <property type="entry name" value="Globin-like"/>
    <property type="match status" value="1"/>
</dbReference>
<evidence type="ECO:0000256" key="1">
    <source>
        <dbReference type="ARBA" id="ARBA00022617"/>
    </source>
</evidence>
<dbReference type="PROSITE" id="PS01033">
    <property type="entry name" value="GLOBIN"/>
    <property type="match status" value="1"/>
</dbReference>
<dbReference type="InterPro" id="IPR009050">
    <property type="entry name" value="Globin-like_sf"/>
</dbReference>
<evidence type="ECO:0000256" key="4">
    <source>
        <dbReference type="RuleBase" id="RU000356"/>
    </source>
</evidence>
<dbReference type="EMBL" id="UYRX01000606">
    <property type="protein sequence ID" value="VDK84428.1"/>
    <property type="molecule type" value="Genomic_DNA"/>
</dbReference>
<dbReference type="GO" id="GO:0046872">
    <property type="term" value="F:metal ion binding"/>
    <property type="evidence" value="ECO:0007669"/>
    <property type="project" value="UniProtKB-KW"/>
</dbReference>
<keyword evidence="4" id="KW-0561">Oxygen transport</keyword>
<dbReference type="InterPro" id="IPR050532">
    <property type="entry name" value="Globin-like_OT"/>
</dbReference>
<dbReference type="OMA" id="EMFWEME"/>
<dbReference type="Proteomes" id="UP000277928">
    <property type="component" value="Unassembled WGS sequence"/>
</dbReference>
<keyword evidence="3" id="KW-0408">Iron</keyword>
<gene>
    <name evidence="6" type="ORF">NLS_LOCUS6653</name>
</gene>
<evidence type="ECO:0000313" key="6">
    <source>
        <dbReference type="EMBL" id="VDK84428.1"/>
    </source>
</evidence>
<feature type="domain" description="Globin" evidence="5">
    <location>
        <begin position="40"/>
        <end position="190"/>
    </location>
</feature>
<dbReference type="PANTHER" id="PTHR46458:SF5">
    <property type="entry name" value="GLOBIN FAMILY PROFILE DOMAIN-CONTAINING PROTEIN"/>
    <property type="match status" value="1"/>
</dbReference>
<comment type="similarity">
    <text evidence="4">Belongs to the globin family.</text>
</comment>
<dbReference type="CDD" id="cd14766">
    <property type="entry name" value="CeGLB25-like"/>
    <property type="match status" value="1"/>
</dbReference>
<accession>A0A3P6UXT0</accession>
<dbReference type="GO" id="GO:0019825">
    <property type="term" value="F:oxygen binding"/>
    <property type="evidence" value="ECO:0007669"/>
    <property type="project" value="InterPro"/>
</dbReference>